<dbReference type="EMBL" id="LR586016">
    <property type="protein sequence ID" value="VIP05558.1"/>
    <property type="molecule type" value="Genomic_DNA"/>
</dbReference>
<reference evidence="1" key="1">
    <citation type="submission" date="2019-04" db="EMBL/GenBank/DDBJ databases">
        <authorList>
            <consortium name="Science for Life Laboratories"/>
        </authorList>
    </citation>
    <scope>NUCLEOTIDE SEQUENCE</scope>
    <source>
        <strain evidence="1">MBLW1</strain>
    </source>
</reference>
<accession>A0A6C2YUZ5</accession>
<dbReference type="InterPro" id="IPR019734">
    <property type="entry name" value="TPR_rpt"/>
</dbReference>
<dbReference type="InterPro" id="IPR011990">
    <property type="entry name" value="TPR-like_helical_dom_sf"/>
</dbReference>
<sequence length="150" mass="17124">MPELPDALYAQIRALCEQGDELEEEDQFAESIACFQKAWQLLPEPRWSWDAGLWILGALGDVYFLNEDFAEAATALREAMQHYPEAPDNPFLCLRLGQCLAELGELEEARQWLTSALETEGEEIFEGEDPRYLDLARDGTFPEFDETESD</sequence>
<organism evidence="1">
    <name type="scientific">Tuwongella immobilis</name>
    <dbReference type="NCBI Taxonomy" id="692036"/>
    <lineage>
        <taxon>Bacteria</taxon>
        <taxon>Pseudomonadati</taxon>
        <taxon>Planctomycetota</taxon>
        <taxon>Planctomycetia</taxon>
        <taxon>Gemmatales</taxon>
        <taxon>Gemmataceae</taxon>
        <taxon>Tuwongella</taxon>
    </lineage>
</organism>
<keyword evidence="2" id="KW-1185">Reference proteome</keyword>
<evidence type="ECO:0000313" key="2">
    <source>
        <dbReference type="Proteomes" id="UP000464378"/>
    </source>
</evidence>
<dbReference type="SMART" id="SM00028">
    <property type="entry name" value="TPR"/>
    <property type="match status" value="3"/>
</dbReference>
<dbReference type="InParanoid" id="A0A6C2YUZ5"/>
<dbReference type="Pfam" id="PF14559">
    <property type="entry name" value="TPR_19"/>
    <property type="match status" value="1"/>
</dbReference>
<evidence type="ECO:0000313" key="1">
    <source>
        <dbReference type="EMBL" id="VIP05558.1"/>
    </source>
</evidence>
<dbReference type="Pfam" id="PF13181">
    <property type="entry name" value="TPR_8"/>
    <property type="match status" value="1"/>
</dbReference>
<dbReference type="RefSeq" id="WP_162660636.1">
    <property type="nucleotide sequence ID" value="NZ_LR593887.1"/>
</dbReference>
<dbReference type="AlphaFoldDB" id="A0A6C2YUZ5"/>
<name>A0A6C2YUZ5_9BACT</name>
<dbReference type="Proteomes" id="UP000464378">
    <property type="component" value="Chromosome"/>
</dbReference>
<dbReference type="SUPFAM" id="SSF48452">
    <property type="entry name" value="TPR-like"/>
    <property type="match status" value="1"/>
</dbReference>
<gene>
    <name evidence="1" type="ORF">GMBLW1_36350</name>
</gene>
<protein>
    <submittedName>
        <fullName evidence="1">Uncharacterized protein</fullName>
    </submittedName>
</protein>
<dbReference type="KEGG" id="tim:GMBLW1_36350"/>
<dbReference type="Gene3D" id="1.25.40.10">
    <property type="entry name" value="Tetratricopeptide repeat domain"/>
    <property type="match status" value="1"/>
</dbReference>
<dbReference type="EMBL" id="LR593887">
    <property type="protein sequence ID" value="VTS08472.1"/>
    <property type="molecule type" value="Genomic_DNA"/>
</dbReference>
<proteinExistence type="predicted"/>